<feature type="compositionally biased region" description="Basic and acidic residues" evidence="1">
    <location>
        <begin position="19"/>
        <end position="32"/>
    </location>
</feature>
<reference evidence="2" key="1">
    <citation type="submission" date="2018-07" db="EMBL/GenBank/DDBJ databases">
        <authorList>
            <person name="Quirk P.G."/>
            <person name="Krulwich T.A."/>
        </authorList>
    </citation>
    <scope>NUCLEOTIDE SEQUENCE</scope>
</reference>
<accession>A0A336M6G3</accession>
<feature type="compositionally biased region" description="Basic and acidic residues" evidence="1">
    <location>
        <begin position="1"/>
        <end position="10"/>
    </location>
</feature>
<feature type="region of interest" description="Disordered" evidence="1">
    <location>
        <begin position="74"/>
        <end position="126"/>
    </location>
</feature>
<dbReference type="VEuPathDB" id="VectorBase:CSON004933"/>
<organism evidence="2">
    <name type="scientific">Culicoides sonorensis</name>
    <name type="common">Biting midge</name>
    <dbReference type="NCBI Taxonomy" id="179676"/>
    <lineage>
        <taxon>Eukaryota</taxon>
        <taxon>Metazoa</taxon>
        <taxon>Ecdysozoa</taxon>
        <taxon>Arthropoda</taxon>
        <taxon>Hexapoda</taxon>
        <taxon>Insecta</taxon>
        <taxon>Pterygota</taxon>
        <taxon>Neoptera</taxon>
        <taxon>Endopterygota</taxon>
        <taxon>Diptera</taxon>
        <taxon>Nematocera</taxon>
        <taxon>Chironomoidea</taxon>
        <taxon>Ceratopogonidae</taxon>
        <taxon>Ceratopogoninae</taxon>
        <taxon>Culicoides</taxon>
        <taxon>Monoculicoides</taxon>
    </lineage>
</organism>
<proteinExistence type="predicted"/>
<feature type="compositionally biased region" description="Basic residues" evidence="1">
    <location>
        <begin position="78"/>
        <end position="90"/>
    </location>
</feature>
<name>A0A336M6G3_CULSO</name>
<evidence type="ECO:0000313" key="2">
    <source>
        <dbReference type="EMBL" id="SSX21618.1"/>
    </source>
</evidence>
<feature type="region of interest" description="Disordered" evidence="1">
    <location>
        <begin position="1"/>
        <end position="32"/>
    </location>
</feature>
<gene>
    <name evidence="2" type="primary">CSON004933</name>
</gene>
<dbReference type="EMBL" id="UFQT01000200">
    <property type="protein sequence ID" value="SSX21618.1"/>
    <property type="molecule type" value="Genomic_DNA"/>
</dbReference>
<dbReference type="AlphaFoldDB" id="A0A336M6G3"/>
<sequence>MLEKKRTQARERKRRQREKQRERDDVKKINAKRREEYARQKLLETEEKTKERLLKNRISQWMCREKEEPWKREERLFKDRKRHQKRRSKKSQVEVNQSITDNHDSVASKDEEFIDAEDPEKFILKN</sequence>
<evidence type="ECO:0000256" key="1">
    <source>
        <dbReference type="SAM" id="MobiDB-lite"/>
    </source>
</evidence>
<protein>
    <submittedName>
        <fullName evidence="2">CSON004933 protein</fullName>
    </submittedName>
</protein>
<feature type="compositionally biased region" description="Basic and acidic residues" evidence="1">
    <location>
        <begin position="101"/>
        <end position="111"/>
    </location>
</feature>